<dbReference type="GO" id="GO:0000139">
    <property type="term" value="C:Golgi membrane"/>
    <property type="evidence" value="ECO:0007669"/>
    <property type="project" value="TreeGrafter"/>
</dbReference>
<feature type="chain" id="PRO_5044551813" evidence="7">
    <location>
        <begin position="18"/>
        <end position="284"/>
    </location>
</feature>
<dbReference type="GO" id="GO:0005793">
    <property type="term" value="C:endoplasmic reticulum-Golgi intermediate compartment"/>
    <property type="evidence" value="ECO:0007669"/>
    <property type="project" value="TreeGrafter"/>
</dbReference>
<name>A0A183G1S3_HELPZ</name>
<accession>A0A3P8DMS6</accession>
<dbReference type="OrthoDB" id="270293at2759"/>
<keyword evidence="2 6" id="KW-0812">Transmembrane</keyword>
<sequence>MPTAASLLLAVLVTAEGFPDISQSSVDETRGRELREFTLVPPYSNVDNWGLFGDVFISRNYIRLTSDEPSLTGSLWSPDGLNARDWEIQAHFHLSSSGDIPADGLAIWYADTPGDGPAWGAPSVFHGVGVVLDTFVNEERENSGQSVRLFILINHHALNTEVDVGTDGSNLKILPECKLGSELIFSREPTTDESTATLMILVRYVSETIQVFYSIPRNNNHFWTHCTNASRGEIKGSAVGDLWAAVHVVVVVVLVLGVVYGLYTVTDRFIDDNFIMARPRKRFY</sequence>
<protein>
    <submittedName>
        <fullName evidence="11">L-type lectin-like domain-containing protein</fullName>
    </submittedName>
</protein>
<dbReference type="EMBL" id="UZAH01028727">
    <property type="protein sequence ID" value="VDP01989.1"/>
    <property type="molecule type" value="Genomic_DNA"/>
</dbReference>
<dbReference type="SUPFAM" id="SSF49899">
    <property type="entry name" value="Concanavalin A-like lectins/glucanases"/>
    <property type="match status" value="1"/>
</dbReference>
<dbReference type="Proteomes" id="UP000050761">
    <property type="component" value="Unassembled WGS sequence"/>
</dbReference>
<dbReference type="GO" id="GO:0005537">
    <property type="term" value="F:D-mannose binding"/>
    <property type="evidence" value="ECO:0007669"/>
    <property type="project" value="TreeGrafter"/>
</dbReference>
<dbReference type="Gene3D" id="2.60.120.200">
    <property type="match status" value="1"/>
</dbReference>
<evidence type="ECO:0000313" key="11">
    <source>
        <dbReference type="WBParaSite" id="HPBE_0001517601-mRNA-1"/>
    </source>
</evidence>
<gene>
    <name evidence="9" type="ORF">HPBE_LOCUS15175</name>
</gene>
<reference evidence="9 10" key="1">
    <citation type="submission" date="2018-11" db="EMBL/GenBank/DDBJ databases">
        <authorList>
            <consortium name="Pathogen Informatics"/>
        </authorList>
    </citation>
    <scope>NUCLEOTIDE SEQUENCE [LARGE SCALE GENOMIC DNA]</scope>
</reference>
<dbReference type="PANTHER" id="PTHR12223:SF45">
    <property type="entry name" value="RE50040P"/>
    <property type="match status" value="1"/>
</dbReference>
<evidence type="ECO:0000256" key="3">
    <source>
        <dbReference type="ARBA" id="ARBA00022729"/>
    </source>
</evidence>
<keyword evidence="3 7" id="KW-0732">Signal</keyword>
<dbReference type="InterPro" id="IPR051136">
    <property type="entry name" value="Intracellular_Lectin-GPT"/>
</dbReference>
<dbReference type="WBParaSite" id="HPBE_0001517601-mRNA-1">
    <property type="protein sequence ID" value="HPBE_0001517601-mRNA-1"/>
    <property type="gene ID" value="HPBE_0001517601"/>
</dbReference>
<evidence type="ECO:0000256" key="7">
    <source>
        <dbReference type="SAM" id="SignalP"/>
    </source>
</evidence>
<evidence type="ECO:0000256" key="6">
    <source>
        <dbReference type="SAM" id="Phobius"/>
    </source>
</evidence>
<dbReference type="GO" id="GO:0030134">
    <property type="term" value="C:COPII-coated ER to Golgi transport vesicle"/>
    <property type="evidence" value="ECO:0007669"/>
    <property type="project" value="TreeGrafter"/>
</dbReference>
<keyword evidence="4 6" id="KW-1133">Transmembrane helix</keyword>
<dbReference type="GO" id="GO:0005789">
    <property type="term" value="C:endoplasmic reticulum membrane"/>
    <property type="evidence" value="ECO:0007669"/>
    <property type="project" value="TreeGrafter"/>
</dbReference>
<feature type="signal peptide" evidence="7">
    <location>
        <begin position="1"/>
        <end position="17"/>
    </location>
</feature>
<evidence type="ECO:0000256" key="4">
    <source>
        <dbReference type="ARBA" id="ARBA00022989"/>
    </source>
</evidence>
<dbReference type="CDD" id="cd07308">
    <property type="entry name" value="lectin_leg-like"/>
    <property type="match status" value="1"/>
</dbReference>
<evidence type="ECO:0000256" key="5">
    <source>
        <dbReference type="ARBA" id="ARBA00023136"/>
    </source>
</evidence>
<reference evidence="11" key="2">
    <citation type="submission" date="2019-09" db="UniProtKB">
        <authorList>
            <consortium name="WormBaseParasite"/>
        </authorList>
    </citation>
    <scope>IDENTIFICATION</scope>
</reference>
<feature type="transmembrane region" description="Helical" evidence="6">
    <location>
        <begin position="242"/>
        <end position="263"/>
    </location>
</feature>
<evidence type="ECO:0000256" key="1">
    <source>
        <dbReference type="ARBA" id="ARBA00004479"/>
    </source>
</evidence>
<evidence type="ECO:0000256" key="2">
    <source>
        <dbReference type="ARBA" id="ARBA00022692"/>
    </source>
</evidence>
<dbReference type="GO" id="GO:0006888">
    <property type="term" value="P:endoplasmic reticulum to Golgi vesicle-mediated transport"/>
    <property type="evidence" value="ECO:0007669"/>
    <property type="project" value="TreeGrafter"/>
</dbReference>
<evidence type="ECO:0000313" key="10">
    <source>
        <dbReference type="Proteomes" id="UP000050761"/>
    </source>
</evidence>
<comment type="subcellular location">
    <subcellularLocation>
        <location evidence="1">Membrane</location>
        <topology evidence="1">Single-pass type I membrane protein</topology>
    </subcellularLocation>
</comment>
<dbReference type="InterPro" id="IPR013320">
    <property type="entry name" value="ConA-like_dom_sf"/>
</dbReference>
<dbReference type="AlphaFoldDB" id="A0A183G1S3"/>
<dbReference type="InterPro" id="IPR005052">
    <property type="entry name" value="Lectin_leg"/>
</dbReference>
<evidence type="ECO:0000313" key="9">
    <source>
        <dbReference type="EMBL" id="VDP01989.1"/>
    </source>
</evidence>
<organism evidence="10 11">
    <name type="scientific">Heligmosomoides polygyrus</name>
    <name type="common">Parasitic roundworm</name>
    <dbReference type="NCBI Taxonomy" id="6339"/>
    <lineage>
        <taxon>Eukaryota</taxon>
        <taxon>Metazoa</taxon>
        <taxon>Ecdysozoa</taxon>
        <taxon>Nematoda</taxon>
        <taxon>Chromadorea</taxon>
        <taxon>Rhabditida</taxon>
        <taxon>Rhabditina</taxon>
        <taxon>Rhabditomorpha</taxon>
        <taxon>Strongyloidea</taxon>
        <taxon>Heligmosomidae</taxon>
        <taxon>Heligmosomoides</taxon>
    </lineage>
</organism>
<evidence type="ECO:0000259" key="8">
    <source>
        <dbReference type="Pfam" id="PF03388"/>
    </source>
</evidence>
<keyword evidence="10" id="KW-1185">Reference proteome</keyword>
<feature type="domain" description="L-type lectin-like" evidence="8">
    <location>
        <begin position="39"/>
        <end position="228"/>
    </location>
</feature>
<dbReference type="Pfam" id="PF03388">
    <property type="entry name" value="Lectin_leg-like"/>
    <property type="match status" value="1"/>
</dbReference>
<proteinExistence type="predicted"/>
<accession>A0A183G1S3</accession>
<dbReference type="PANTHER" id="PTHR12223">
    <property type="entry name" value="VESICULAR MANNOSE-BINDING LECTIN"/>
    <property type="match status" value="1"/>
</dbReference>
<keyword evidence="5 6" id="KW-0472">Membrane</keyword>